<sequence length="445" mass="49648">MSFLSLLFCCFDTQDTEDREGNITTNHPRLSPTQSNLRRALSSKKSTQLNGKLSYSDYEQEESDEEDEDNTAKQGDEVQPNGVKKKKKKKKPAKVGTKPRANGAETNSTMNVVSNNMNHTDSGSTREEEICELKNQNVHEITDVKDSTDSSKDDETLQTPQATVAHTPNGPPRVSAGAVTPAAVAPTSSISQPAIAISSLTPDAGRVEVKEPPASPHGDADTLFEEEEEEDEALYREEEMEETQFDVDLTKIRSDQIVAKSGWLLDDQPAKLKGRKTLVLDLDETLVHSSFKYVRHSDFVIPVEIENQIHNVYVIKRPGVDEFLKHCGQLYEVVVFTASVARYGDPLLDILDTHHSVHQRLFRESCYNYQGNYIKNLSQLGRPLEDVIIIDNSPASYIFHPQHSVPISSWFSDTHDCELTDLLPLLTDLAAKDVDDVTLVLDVNI</sequence>
<dbReference type="InterPro" id="IPR036412">
    <property type="entry name" value="HAD-like_sf"/>
</dbReference>
<dbReference type="GO" id="GO:0016791">
    <property type="term" value="F:phosphatase activity"/>
    <property type="evidence" value="ECO:0007669"/>
    <property type="project" value="InterPro"/>
</dbReference>
<dbReference type="InterPro" id="IPR023214">
    <property type="entry name" value="HAD_sf"/>
</dbReference>
<proteinExistence type="predicted"/>
<dbReference type="SMART" id="SM00577">
    <property type="entry name" value="CPDc"/>
    <property type="match status" value="1"/>
</dbReference>
<feature type="region of interest" description="Disordered" evidence="1">
    <location>
        <begin position="17"/>
        <end position="175"/>
    </location>
</feature>
<dbReference type="GO" id="GO:0009651">
    <property type="term" value="P:response to salt stress"/>
    <property type="evidence" value="ECO:0007669"/>
    <property type="project" value="UniProtKB-ARBA"/>
</dbReference>
<dbReference type="InParanoid" id="A0A448YPZ9"/>
<evidence type="ECO:0000313" key="3">
    <source>
        <dbReference type="EMBL" id="VEU23009.1"/>
    </source>
</evidence>
<dbReference type="InterPro" id="IPR050365">
    <property type="entry name" value="TIM50"/>
</dbReference>
<feature type="compositionally biased region" description="Polar residues" evidence="1">
    <location>
        <begin position="22"/>
        <end position="53"/>
    </location>
</feature>
<evidence type="ECO:0000259" key="2">
    <source>
        <dbReference type="PROSITE" id="PS50969"/>
    </source>
</evidence>
<reference evidence="3 4" key="1">
    <citation type="submission" date="2018-12" db="EMBL/GenBank/DDBJ databases">
        <authorList>
            <person name="Tiukova I."/>
            <person name="Dainat J."/>
        </authorList>
    </citation>
    <scope>NUCLEOTIDE SEQUENCE [LARGE SCALE GENOMIC DNA]</scope>
</reference>
<feature type="compositionally biased region" description="Polar residues" evidence="1">
    <location>
        <begin position="157"/>
        <end position="166"/>
    </location>
</feature>
<feature type="compositionally biased region" description="Basic and acidic residues" evidence="1">
    <location>
        <begin position="140"/>
        <end position="155"/>
    </location>
</feature>
<dbReference type="OrthoDB" id="277011at2759"/>
<dbReference type="GO" id="GO:0045944">
    <property type="term" value="P:positive regulation of transcription by RNA polymerase II"/>
    <property type="evidence" value="ECO:0007669"/>
    <property type="project" value="UniProtKB-ARBA"/>
</dbReference>
<dbReference type="STRING" id="13370.A0A448YPZ9"/>
<dbReference type="GO" id="GO:0034605">
    <property type="term" value="P:cellular response to heat"/>
    <property type="evidence" value="ECO:0007669"/>
    <property type="project" value="UniProtKB-ARBA"/>
</dbReference>
<dbReference type="InterPro" id="IPR004274">
    <property type="entry name" value="FCP1_dom"/>
</dbReference>
<dbReference type="Gene3D" id="3.40.50.1000">
    <property type="entry name" value="HAD superfamily/HAD-like"/>
    <property type="match status" value="1"/>
</dbReference>
<dbReference type="Pfam" id="PF03031">
    <property type="entry name" value="NIF"/>
    <property type="match status" value="1"/>
</dbReference>
<gene>
    <name evidence="3" type="ORF">BRENAR_LOCUS3740</name>
</gene>
<dbReference type="Proteomes" id="UP000290900">
    <property type="component" value="Unassembled WGS sequence"/>
</dbReference>
<dbReference type="NCBIfam" id="TIGR02251">
    <property type="entry name" value="HIF-SF_euk"/>
    <property type="match status" value="1"/>
</dbReference>
<dbReference type="SUPFAM" id="SSF56784">
    <property type="entry name" value="HAD-like"/>
    <property type="match status" value="1"/>
</dbReference>
<dbReference type="GO" id="GO:1904262">
    <property type="term" value="P:negative regulation of TORC1 signaling"/>
    <property type="evidence" value="ECO:0007669"/>
    <property type="project" value="UniProtKB-ARBA"/>
</dbReference>
<dbReference type="GO" id="GO:0034198">
    <property type="term" value="P:cellular response to amino acid starvation"/>
    <property type="evidence" value="ECO:0007669"/>
    <property type="project" value="UniProtKB-ARBA"/>
</dbReference>
<feature type="region of interest" description="Disordered" evidence="1">
    <location>
        <begin position="206"/>
        <end position="226"/>
    </location>
</feature>
<organism evidence="3 4">
    <name type="scientific">Brettanomyces naardenensis</name>
    <name type="common">Yeast</name>
    <dbReference type="NCBI Taxonomy" id="13370"/>
    <lineage>
        <taxon>Eukaryota</taxon>
        <taxon>Fungi</taxon>
        <taxon>Dikarya</taxon>
        <taxon>Ascomycota</taxon>
        <taxon>Saccharomycotina</taxon>
        <taxon>Pichiomycetes</taxon>
        <taxon>Pichiales</taxon>
        <taxon>Pichiaceae</taxon>
        <taxon>Brettanomyces</taxon>
    </lineage>
</organism>
<dbReference type="EMBL" id="CAACVR010000034">
    <property type="protein sequence ID" value="VEU23009.1"/>
    <property type="molecule type" value="Genomic_DNA"/>
</dbReference>
<dbReference type="AlphaFoldDB" id="A0A448YPZ9"/>
<dbReference type="PROSITE" id="PS50969">
    <property type="entry name" value="FCP1"/>
    <property type="match status" value="1"/>
</dbReference>
<name>A0A448YPZ9_BRENA</name>
<keyword evidence="4" id="KW-1185">Reference proteome</keyword>
<evidence type="ECO:0000313" key="4">
    <source>
        <dbReference type="Proteomes" id="UP000290900"/>
    </source>
</evidence>
<accession>A0A448YPZ9</accession>
<dbReference type="FunFam" id="3.40.50.1000:FF:000043">
    <property type="entry name" value="General stress response phosphoprotein phosphatase Psr1/2"/>
    <property type="match status" value="1"/>
</dbReference>
<dbReference type="PANTHER" id="PTHR12210">
    <property type="entry name" value="DULLARD PROTEIN PHOSPHATASE"/>
    <property type="match status" value="1"/>
</dbReference>
<feature type="compositionally biased region" description="Basic residues" evidence="1">
    <location>
        <begin position="83"/>
        <end position="93"/>
    </location>
</feature>
<dbReference type="CDD" id="cd07521">
    <property type="entry name" value="HAD_FCP1-like"/>
    <property type="match status" value="1"/>
</dbReference>
<feature type="compositionally biased region" description="Low complexity" evidence="1">
    <location>
        <begin position="106"/>
        <end position="118"/>
    </location>
</feature>
<dbReference type="InterPro" id="IPR011948">
    <property type="entry name" value="Dullard_phosphatase"/>
</dbReference>
<feature type="domain" description="FCP1 homology" evidence="2">
    <location>
        <begin position="271"/>
        <end position="429"/>
    </location>
</feature>
<protein>
    <submittedName>
        <fullName evidence="3">DEKNAAC104023</fullName>
    </submittedName>
</protein>
<dbReference type="FunCoup" id="A0A448YPZ9">
    <property type="interactions" value="98"/>
</dbReference>
<evidence type="ECO:0000256" key="1">
    <source>
        <dbReference type="SAM" id="MobiDB-lite"/>
    </source>
</evidence>
<feature type="compositionally biased region" description="Acidic residues" evidence="1">
    <location>
        <begin position="58"/>
        <end position="69"/>
    </location>
</feature>